<evidence type="ECO:0000313" key="10">
    <source>
        <dbReference type="Proteomes" id="UP000044616"/>
    </source>
</evidence>
<reference evidence="9 11" key="2">
    <citation type="submission" date="2017-08" db="EMBL/GenBank/DDBJ databases">
        <title>Draft genome sequences of 64 type strains of genus Staph aureus.</title>
        <authorList>
            <person name="Cole K."/>
            <person name="Golubchik T."/>
            <person name="Russell J."/>
            <person name="Foster D."/>
            <person name="Llewelyn M."/>
            <person name="Wilson D."/>
            <person name="Crook D."/>
            <person name="Paul J."/>
        </authorList>
    </citation>
    <scope>NUCLEOTIDE SEQUENCE [LARGE SCALE GENOMIC DNA]</scope>
    <source>
        <strain evidence="9 11">DSM 28300</strain>
    </source>
</reference>
<feature type="domain" description="SLC26A/SulP transporter" evidence="6">
    <location>
        <begin position="148"/>
        <end position="344"/>
    </location>
</feature>
<feature type="transmembrane region" description="Helical" evidence="5">
    <location>
        <begin position="222"/>
        <end position="240"/>
    </location>
</feature>
<keyword evidence="3 5" id="KW-1133">Transmembrane helix</keyword>
<evidence type="ECO:0000313" key="12">
    <source>
        <dbReference type="Proteomes" id="UP000596960"/>
    </source>
</evidence>
<reference evidence="7 10" key="1">
    <citation type="submission" date="2014-05" db="EMBL/GenBank/DDBJ databases">
        <authorList>
            <person name="Aslett A.Martin."/>
            <person name="De Silva Nishadi"/>
        </authorList>
    </citation>
    <scope>NUCLEOTIDE SEQUENCE [LARGE SCALE GENOMIC DNA]</scope>
</reference>
<dbReference type="GeneID" id="98346642"/>
<feature type="transmembrane region" description="Helical" evidence="5">
    <location>
        <begin position="92"/>
        <end position="111"/>
    </location>
</feature>
<evidence type="ECO:0000256" key="3">
    <source>
        <dbReference type="ARBA" id="ARBA00022989"/>
    </source>
</evidence>
<dbReference type="InterPro" id="IPR011547">
    <property type="entry name" value="SLC26A/SulP_dom"/>
</dbReference>
<feature type="transmembrane region" description="Helical" evidence="5">
    <location>
        <begin position="118"/>
        <end position="136"/>
    </location>
</feature>
<dbReference type="Proteomes" id="UP000236395">
    <property type="component" value="Unassembled WGS sequence"/>
</dbReference>
<dbReference type="PANTHER" id="PTHR43310">
    <property type="entry name" value="SULFATE TRANSPORTER YBAR-RELATED"/>
    <property type="match status" value="1"/>
</dbReference>
<dbReference type="GO" id="GO:0016020">
    <property type="term" value="C:membrane"/>
    <property type="evidence" value="ECO:0007669"/>
    <property type="project" value="UniProtKB-SubCell"/>
</dbReference>
<feature type="transmembrane region" description="Helical" evidence="5">
    <location>
        <begin position="142"/>
        <end position="163"/>
    </location>
</feature>
<organism evidence="9 11">
    <name type="scientific">Staphylococcus schweitzeri</name>
    <dbReference type="NCBI Taxonomy" id="1654388"/>
    <lineage>
        <taxon>Bacteria</taxon>
        <taxon>Bacillati</taxon>
        <taxon>Bacillota</taxon>
        <taxon>Bacilli</taxon>
        <taxon>Bacillales</taxon>
        <taxon>Staphylococcaceae</taxon>
        <taxon>Staphylococcus</taxon>
    </lineage>
</organism>
<reference evidence="8 12" key="3">
    <citation type="submission" date="2020-10" db="EMBL/GenBank/DDBJ databases">
        <title>Phenotypic and genomic profiling of Staphylococcus argenteus in Canada and the United States and recommendations for clinical result reporting.</title>
        <authorList>
            <person name="Eshaghi A."/>
            <person name="Bommersbach C."/>
            <person name="Zitterman S."/>
            <person name="Burnham C.-A.D."/>
            <person name="Patel R."/>
            <person name="Schuetz A.N."/>
            <person name="Patel S.N."/>
            <person name="Kus J.V."/>
        </authorList>
    </citation>
    <scope>NUCLEOTIDE SEQUENCE [LARGE SCALE GENOMIC DNA]</scope>
    <source>
        <strain evidence="8 12">DSM 28300</strain>
    </source>
</reference>
<sequence length="397" mass="43489">MTDIKIRKYIESWQGHYSQNILVGVLLALALLPVAIAFSFIVHINPSIGLMTCGLMMFLMGIFGKRLAMVSGPSSGISIVAAPLVIKYGTEYLFAATVVMGILLIILGLAHINRLLKLIPDTVVIGFMNALGILLLVTQVKYIFGISIATYVTAILTVIVMIVSTKFIKVIPSPLVAIIVISIGAYSLKPKLLYVYDLAQIQIVLPTIHVPNEFWHWSSLKIVLVYGTTMAVISVIQTHLTNQMIDDLTNSKTNKNNEIISQGISNLLIGFLGGYGSSGLVGQSKYFYRMGATSRLATLSTGIFLLLCVELLSPVIEHIPMVVLAVVLVSVSLNTFDRRTWSHMKSSPIKNGTLMLFTMLLILLTNNLAIGVIVGAVVYYLWQFISKKGRVNDDNIE</sequence>
<evidence type="ECO:0000256" key="4">
    <source>
        <dbReference type="ARBA" id="ARBA00023136"/>
    </source>
</evidence>
<accession>A0A077UH44</accession>
<feature type="transmembrane region" description="Helical" evidence="5">
    <location>
        <begin position="47"/>
        <end position="63"/>
    </location>
</feature>
<dbReference type="Pfam" id="PF00916">
    <property type="entry name" value="Sulfate_transp"/>
    <property type="match status" value="1"/>
</dbReference>
<name>A0A2K4AFY0_9STAP</name>
<protein>
    <submittedName>
        <fullName evidence="7">Putative sulfate permease</fullName>
    </submittedName>
    <submittedName>
        <fullName evidence="9">SulP family inorganic anion transporter</fullName>
    </submittedName>
</protein>
<evidence type="ECO:0000256" key="2">
    <source>
        <dbReference type="ARBA" id="ARBA00022692"/>
    </source>
</evidence>
<evidence type="ECO:0000313" key="9">
    <source>
        <dbReference type="EMBL" id="PNZ49001.1"/>
    </source>
</evidence>
<comment type="subcellular location">
    <subcellularLocation>
        <location evidence="1">Membrane</location>
        <topology evidence="1">Multi-pass membrane protein</topology>
    </subcellularLocation>
</comment>
<feature type="transmembrane region" description="Helical" evidence="5">
    <location>
        <begin position="356"/>
        <end position="382"/>
    </location>
</feature>
<dbReference type="PANTHER" id="PTHR43310:SF1">
    <property type="entry name" value="SULFATE TRANSPORTER YBAR-RELATED"/>
    <property type="match status" value="1"/>
</dbReference>
<feature type="transmembrane region" description="Helical" evidence="5">
    <location>
        <begin position="21"/>
        <end position="41"/>
    </location>
</feature>
<gene>
    <name evidence="7" type="primary">ychM</name>
    <name evidence="9" type="ORF">CD116_10110</name>
    <name evidence="7" type="ORF">ERS140147_00717</name>
    <name evidence="8" type="ORF">ILQ21_09860</name>
</gene>
<keyword evidence="12" id="KW-1185">Reference proteome</keyword>
<evidence type="ECO:0000313" key="11">
    <source>
        <dbReference type="Proteomes" id="UP000236395"/>
    </source>
</evidence>
<evidence type="ECO:0000259" key="6">
    <source>
        <dbReference type="Pfam" id="PF00916"/>
    </source>
</evidence>
<proteinExistence type="predicted"/>
<evidence type="ECO:0000313" key="7">
    <source>
        <dbReference type="EMBL" id="CDR27610.1"/>
    </source>
</evidence>
<keyword evidence="2 5" id="KW-0812">Transmembrane</keyword>
<dbReference type="RefSeq" id="WP_047529724.1">
    <property type="nucleotide sequence ID" value="NZ_CBCSFW010000005.1"/>
</dbReference>
<evidence type="ECO:0000256" key="1">
    <source>
        <dbReference type="ARBA" id="ARBA00004141"/>
    </source>
</evidence>
<accession>A0A2K4AFY0</accession>
<dbReference type="Proteomes" id="UP000044616">
    <property type="component" value="Unassembled WGS sequence"/>
</dbReference>
<keyword evidence="4 5" id="KW-0472">Membrane</keyword>
<feature type="transmembrane region" description="Helical" evidence="5">
    <location>
        <begin position="170"/>
        <end position="187"/>
    </location>
</feature>
<evidence type="ECO:0000256" key="5">
    <source>
        <dbReference type="SAM" id="Phobius"/>
    </source>
</evidence>
<dbReference type="AlphaFoldDB" id="A0A2K4AFY0"/>
<feature type="transmembrane region" description="Helical" evidence="5">
    <location>
        <begin position="260"/>
        <end position="281"/>
    </location>
</feature>
<dbReference type="EMBL" id="CCEH01000004">
    <property type="protein sequence ID" value="CDR27610.1"/>
    <property type="molecule type" value="Genomic_DNA"/>
</dbReference>
<dbReference type="Proteomes" id="UP000596960">
    <property type="component" value="Unassembled WGS sequence"/>
</dbReference>
<dbReference type="EMBL" id="PPQS01000042">
    <property type="protein sequence ID" value="PNZ49001.1"/>
    <property type="molecule type" value="Genomic_DNA"/>
</dbReference>
<dbReference type="InterPro" id="IPR052706">
    <property type="entry name" value="Membrane-Transporter-like"/>
</dbReference>
<evidence type="ECO:0000313" key="8">
    <source>
        <dbReference type="EMBL" id="MBE2129352.1"/>
    </source>
</evidence>
<dbReference type="EMBL" id="JADAMT010000014">
    <property type="protein sequence ID" value="MBE2129352.1"/>
    <property type="molecule type" value="Genomic_DNA"/>
</dbReference>